<evidence type="ECO:0000313" key="3">
    <source>
        <dbReference type="Proteomes" id="UP001158576"/>
    </source>
</evidence>
<proteinExistence type="predicted"/>
<protein>
    <submittedName>
        <fullName evidence="2">Oidioi.mRNA.OKI2018_I69.chr2.g6779.t1.cds</fullName>
    </submittedName>
</protein>
<evidence type="ECO:0000313" key="2">
    <source>
        <dbReference type="EMBL" id="CAG5112581.1"/>
    </source>
</evidence>
<feature type="transmembrane region" description="Helical" evidence="1">
    <location>
        <begin position="52"/>
        <end position="75"/>
    </location>
</feature>
<keyword evidence="1" id="KW-0472">Membrane</keyword>
<evidence type="ECO:0000256" key="1">
    <source>
        <dbReference type="SAM" id="Phobius"/>
    </source>
</evidence>
<dbReference type="EMBL" id="OU015567">
    <property type="protein sequence ID" value="CAG5112581.1"/>
    <property type="molecule type" value="Genomic_DNA"/>
</dbReference>
<gene>
    <name evidence="2" type="ORF">OKIOD_LOCUS15544</name>
</gene>
<keyword evidence="3" id="KW-1185">Reference proteome</keyword>
<reference evidence="2 3" key="1">
    <citation type="submission" date="2021-04" db="EMBL/GenBank/DDBJ databases">
        <authorList>
            <person name="Bliznina A."/>
        </authorList>
    </citation>
    <scope>NUCLEOTIDE SEQUENCE [LARGE SCALE GENOMIC DNA]</scope>
</reference>
<sequence>MNIFGECSNCKCAGILRKCKGKVILVVRERPKADFSATKIFAKHGFSTKRQFVNYMIIGTIFWNLVVVTTNYIGLKKLTAHITYKSSYCNREYKSCVRTNRFDDCTKSLDHCIGYQQFIYPNATWSVENSTSNTASSETDKVDLVEYDDKQQEINLKNCKRFRNSQGV</sequence>
<organism evidence="2 3">
    <name type="scientific">Oikopleura dioica</name>
    <name type="common">Tunicate</name>
    <dbReference type="NCBI Taxonomy" id="34765"/>
    <lineage>
        <taxon>Eukaryota</taxon>
        <taxon>Metazoa</taxon>
        <taxon>Chordata</taxon>
        <taxon>Tunicata</taxon>
        <taxon>Appendicularia</taxon>
        <taxon>Copelata</taxon>
        <taxon>Oikopleuridae</taxon>
        <taxon>Oikopleura</taxon>
    </lineage>
</organism>
<keyword evidence="1" id="KW-1133">Transmembrane helix</keyword>
<accession>A0ABN7T435</accession>
<name>A0ABN7T435_OIKDI</name>
<dbReference type="Proteomes" id="UP001158576">
    <property type="component" value="Chromosome 2"/>
</dbReference>
<keyword evidence="1" id="KW-0812">Transmembrane</keyword>